<keyword evidence="1" id="KW-1133">Transmembrane helix</keyword>
<dbReference type="Pfam" id="PF07331">
    <property type="entry name" value="TctB"/>
    <property type="match status" value="1"/>
</dbReference>
<dbReference type="eggNOG" id="ENOG50339M2">
    <property type="taxonomic scope" value="Bacteria"/>
</dbReference>
<protein>
    <submittedName>
        <fullName evidence="3">Putative tricarboxylic transport membrane protein</fullName>
    </submittedName>
</protein>
<sequence precursor="true">MSIKVGFKNSDFLSGLVIFVIGLVFYLDTLSIKPAKIGLSPASFPQLITICLMICGIGLAIKGLFVKPQLRQTFKLSVLKKIAFLGVMFFLYVFLLDKLGFLIVTPFLIFGTIYLFGGRKFLLNVLVSVLSTIVIYYVFTQVFKVLLPSFSL</sequence>
<feature type="transmembrane region" description="Helical" evidence="1">
    <location>
        <begin position="78"/>
        <end position="95"/>
    </location>
</feature>
<feature type="transmembrane region" description="Helical" evidence="1">
    <location>
        <begin position="121"/>
        <end position="139"/>
    </location>
</feature>
<feature type="transmembrane region" description="Helical" evidence="1">
    <location>
        <begin position="101"/>
        <end position="116"/>
    </location>
</feature>
<feature type="domain" description="DUF1468" evidence="2">
    <location>
        <begin position="13"/>
        <end position="148"/>
    </location>
</feature>
<dbReference type="InterPro" id="IPR009936">
    <property type="entry name" value="DUF1468"/>
</dbReference>
<dbReference type="RefSeq" id="WP_013932309.1">
    <property type="nucleotide sequence ID" value="NC_015707.1"/>
</dbReference>
<feature type="transmembrane region" description="Helical" evidence="1">
    <location>
        <begin position="44"/>
        <end position="66"/>
    </location>
</feature>
<proteinExistence type="predicted"/>
<reference evidence="3 4" key="1">
    <citation type="submission" date="2010-11" db="EMBL/GenBank/DDBJ databases">
        <title>The complete genome of Thermotoga thermarum DSM 5069.</title>
        <authorList>
            <consortium name="US DOE Joint Genome Institute (JGI-PGF)"/>
            <person name="Lucas S."/>
            <person name="Copeland A."/>
            <person name="Lapidus A."/>
            <person name="Bruce D."/>
            <person name="Goodwin L."/>
            <person name="Pitluck S."/>
            <person name="Kyrpides N."/>
            <person name="Mavromatis K."/>
            <person name="Ivanova N."/>
            <person name="Zeytun A."/>
            <person name="Brettin T."/>
            <person name="Detter J.C."/>
            <person name="Tapia R."/>
            <person name="Han C."/>
            <person name="Land M."/>
            <person name="Hauser L."/>
            <person name="Markowitz V."/>
            <person name="Cheng J.-F."/>
            <person name="Hugenholtz P."/>
            <person name="Woyke T."/>
            <person name="Wu D."/>
            <person name="Spring S."/>
            <person name="Schroeder M."/>
            <person name="Brambilla E."/>
            <person name="Klenk H.-P."/>
            <person name="Eisen J.A."/>
        </authorList>
    </citation>
    <scope>NUCLEOTIDE SEQUENCE [LARGE SCALE GENOMIC DNA]</scope>
    <source>
        <strain evidence="3 4">DSM 5069</strain>
    </source>
</reference>
<keyword evidence="4" id="KW-1185">Reference proteome</keyword>
<evidence type="ECO:0000313" key="3">
    <source>
        <dbReference type="EMBL" id="AEH51089.1"/>
    </source>
</evidence>
<dbReference type="AlphaFoldDB" id="F7YYQ4"/>
<dbReference type="KEGG" id="tta:Theth_1008"/>
<evidence type="ECO:0000313" key="4">
    <source>
        <dbReference type="Proteomes" id="UP000006804"/>
    </source>
</evidence>
<organism evidence="3 4">
    <name type="scientific">Pseudothermotoga thermarum DSM 5069</name>
    <dbReference type="NCBI Taxonomy" id="688269"/>
    <lineage>
        <taxon>Bacteria</taxon>
        <taxon>Thermotogati</taxon>
        <taxon>Thermotogota</taxon>
        <taxon>Thermotogae</taxon>
        <taxon>Thermotogales</taxon>
        <taxon>Thermotogaceae</taxon>
        <taxon>Pseudothermotoga</taxon>
    </lineage>
</organism>
<feature type="transmembrane region" description="Helical" evidence="1">
    <location>
        <begin position="12"/>
        <end position="32"/>
    </location>
</feature>
<gene>
    <name evidence="3" type="ORF">Theth_1008</name>
</gene>
<evidence type="ECO:0000259" key="2">
    <source>
        <dbReference type="Pfam" id="PF07331"/>
    </source>
</evidence>
<keyword evidence="1" id="KW-0812">Transmembrane</keyword>
<keyword evidence="1" id="KW-0472">Membrane</keyword>
<dbReference type="HOGENOM" id="CLU_110735_7_1_0"/>
<dbReference type="Proteomes" id="UP000006804">
    <property type="component" value="Chromosome"/>
</dbReference>
<name>F7YYQ4_9THEM</name>
<evidence type="ECO:0000256" key="1">
    <source>
        <dbReference type="SAM" id="Phobius"/>
    </source>
</evidence>
<dbReference type="EMBL" id="CP002351">
    <property type="protein sequence ID" value="AEH51089.1"/>
    <property type="molecule type" value="Genomic_DNA"/>
</dbReference>
<dbReference type="STRING" id="688269.Theth_1008"/>
<accession>F7YYQ4</accession>